<sequence length="240" mass="27211">MMKNNSLKFLAQELGKRGIASIRKRGVAVSFMIEIKEDELLFEDFISDAQQWVELLRKDKCFNRVIVIGHSEGSLIGMNLLNIDEFISLAGAGQSADLMLKEQLSSQPIIVKEMCFPIIEKLKNGEQVDNVNPMLKTLFRKSIQPYMISWFKYNPQEDIRKLNIPVLILQGTTDIQISVKDADLLSDSYKTSKKGVIEGMNHVLKKVGLNKEENIATYNNPDLPISDELVNVIIHFLSVK</sequence>
<dbReference type="InterPro" id="IPR029058">
    <property type="entry name" value="AB_hydrolase_fold"/>
</dbReference>
<dbReference type="Gene3D" id="3.40.50.1820">
    <property type="entry name" value="alpha/beta hydrolase"/>
    <property type="match status" value="1"/>
</dbReference>
<dbReference type="SUPFAM" id="SSF53474">
    <property type="entry name" value="alpha/beta-Hydrolases"/>
    <property type="match status" value="1"/>
</dbReference>
<keyword evidence="2" id="KW-1185">Reference proteome</keyword>
<dbReference type="RefSeq" id="WP_202971664.1">
    <property type="nucleotide sequence ID" value="NZ_JAZGZQ010000009.1"/>
</dbReference>
<proteinExistence type="predicted"/>
<evidence type="ECO:0000313" key="2">
    <source>
        <dbReference type="Proteomes" id="UP001621706"/>
    </source>
</evidence>
<dbReference type="PANTHER" id="PTHR43265:SF1">
    <property type="entry name" value="ESTERASE ESTD"/>
    <property type="match status" value="1"/>
</dbReference>
<accession>A0ABW8P4R7</accession>
<comment type="caution">
    <text evidence="1">The sequence shown here is derived from an EMBL/GenBank/DDBJ whole genome shotgun (WGS) entry which is preliminary data.</text>
</comment>
<protein>
    <submittedName>
        <fullName evidence="1">Alpha/beta hydrolase</fullName>
    </submittedName>
</protein>
<dbReference type="GO" id="GO:0016787">
    <property type="term" value="F:hydrolase activity"/>
    <property type="evidence" value="ECO:0007669"/>
    <property type="project" value="UniProtKB-KW"/>
</dbReference>
<dbReference type="Proteomes" id="UP001621706">
    <property type="component" value="Unassembled WGS sequence"/>
</dbReference>
<organism evidence="1 2">
    <name type="scientific">Flavobacterium oreochromis</name>
    <dbReference type="NCBI Taxonomy" id="2906078"/>
    <lineage>
        <taxon>Bacteria</taxon>
        <taxon>Pseudomonadati</taxon>
        <taxon>Bacteroidota</taxon>
        <taxon>Flavobacteriia</taxon>
        <taxon>Flavobacteriales</taxon>
        <taxon>Flavobacteriaceae</taxon>
        <taxon>Flavobacterium</taxon>
    </lineage>
</organism>
<dbReference type="PANTHER" id="PTHR43265">
    <property type="entry name" value="ESTERASE ESTD"/>
    <property type="match status" value="1"/>
</dbReference>
<gene>
    <name evidence="1" type="ORF">V3I07_01240</name>
</gene>
<reference evidence="1 2" key="1">
    <citation type="submission" date="2024-02" db="EMBL/GenBank/DDBJ databases">
        <title>Comparative Genomic Analysis of Flavobacterium Species Causing Columnaris Disease of Freshwater Fish in Thailand: Insights into Virulence and Resistance Mechanisms.</title>
        <authorList>
            <person name="Nguyen D."/>
            <person name="Chokmangmeepisarn P."/>
            <person name="Khianchaikhan K."/>
            <person name="Morishita M."/>
            <person name="Bunnoy A."/>
            <person name="Rodkhum C."/>
        </authorList>
    </citation>
    <scope>NUCLEOTIDE SEQUENCE [LARGE SCALE GENOMIC DNA]</scope>
    <source>
        <strain evidence="1 2">CNRT2201</strain>
    </source>
</reference>
<dbReference type="InterPro" id="IPR053145">
    <property type="entry name" value="AB_hydrolase_Est10"/>
</dbReference>
<name>A0ABW8P4R7_9FLAO</name>
<evidence type="ECO:0000313" key="1">
    <source>
        <dbReference type="EMBL" id="MFK6999512.1"/>
    </source>
</evidence>
<keyword evidence="1" id="KW-0378">Hydrolase</keyword>
<dbReference type="EMBL" id="JAZGZP010000002">
    <property type="protein sequence ID" value="MFK6999512.1"/>
    <property type="molecule type" value="Genomic_DNA"/>
</dbReference>